<sequence>MGLPAGSRCGRCFLPVASDGLGRGREIYLVGTGM</sequence>
<proteinExistence type="predicted"/>
<name>A0A0A9FCD2_ARUDO</name>
<reference evidence="1" key="2">
    <citation type="journal article" date="2015" name="Data Brief">
        <title>Shoot transcriptome of the giant reed, Arundo donax.</title>
        <authorList>
            <person name="Barrero R.A."/>
            <person name="Guerrero F.D."/>
            <person name="Moolhuijzen P."/>
            <person name="Goolsby J.A."/>
            <person name="Tidwell J."/>
            <person name="Bellgard S.E."/>
            <person name="Bellgard M.I."/>
        </authorList>
    </citation>
    <scope>NUCLEOTIDE SEQUENCE</scope>
    <source>
        <tissue evidence="1">Shoot tissue taken approximately 20 cm above the soil surface</tissue>
    </source>
</reference>
<evidence type="ECO:0000313" key="1">
    <source>
        <dbReference type="EMBL" id="JAE10660.1"/>
    </source>
</evidence>
<dbReference type="EMBL" id="GBRH01187236">
    <property type="protein sequence ID" value="JAE10660.1"/>
    <property type="molecule type" value="Transcribed_RNA"/>
</dbReference>
<reference evidence="1" key="1">
    <citation type="submission" date="2014-09" db="EMBL/GenBank/DDBJ databases">
        <authorList>
            <person name="Magalhaes I.L.F."/>
            <person name="Oliveira U."/>
            <person name="Santos F.R."/>
            <person name="Vidigal T.H.D.A."/>
            <person name="Brescovit A.D."/>
            <person name="Santos A.J."/>
        </authorList>
    </citation>
    <scope>NUCLEOTIDE SEQUENCE</scope>
    <source>
        <tissue evidence="1">Shoot tissue taken approximately 20 cm above the soil surface</tissue>
    </source>
</reference>
<organism evidence="1">
    <name type="scientific">Arundo donax</name>
    <name type="common">Giant reed</name>
    <name type="synonym">Donax arundinaceus</name>
    <dbReference type="NCBI Taxonomy" id="35708"/>
    <lineage>
        <taxon>Eukaryota</taxon>
        <taxon>Viridiplantae</taxon>
        <taxon>Streptophyta</taxon>
        <taxon>Embryophyta</taxon>
        <taxon>Tracheophyta</taxon>
        <taxon>Spermatophyta</taxon>
        <taxon>Magnoliopsida</taxon>
        <taxon>Liliopsida</taxon>
        <taxon>Poales</taxon>
        <taxon>Poaceae</taxon>
        <taxon>PACMAD clade</taxon>
        <taxon>Arundinoideae</taxon>
        <taxon>Arundineae</taxon>
        <taxon>Arundo</taxon>
    </lineage>
</organism>
<accession>A0A0A9FCD2</accession>
<dbReference type="AlphaFoldDB" id="A0A0A9FCD2"/>
<protein>
    <submittedName>
        <fullName evidence="1">Uncharacterized protein</fullName>
    </submittedName>
</protein>